<organism evidence="1 2">
    <name type="scientific">Oryza meyeriana var. granulata</name>
    <dbReference type="NCBI Taxonomy" id="110450"/>
    <lineage>
        <taxon>Eukaryota</taxon>
        <taxon>Viridiplantae</taxon>
        <taxon>Streptophyta</taxon>
        <taxon>Embryophyta</taxon>
        <taxon>Tracheophyta</taxon>
        <taxon>Spermatophyta</taxon>
        <taxon>Magnoliopsida</taxon>
        <taxon>Liliopsida</taxon>
        <taxon>Poales</taxon>
        <taxon>Poaceae</taxon>
        <taxon>BOP clade</taxon>
        <taxon>Oryzoideae</taxon>
        <taxon>Oryzeae</taxon>
        <taxon>Oryzinae</taxon>
        <taxon>Oryza</taxon>
        <taxon>Oryza meyeriana</taxon>
    </lineage>
</organism>
<name>A0A6G1DM23_9ORYZ</name>
<comment type="caution">
    <text evidence="1">The sequence shown here is derived from an EMBL/GenBank/DDBJ whole genome shotgun (WGS) entry which is preliminary data.</text>
</comment>
<gene>
    <name evidence="1" type="ORF">E2562_020275</name>
</gene>
<protein>
    <submittedName>
        <fullName evidence="1">Uncharacterized protein</fullName>
    </submittedName>
</protein>
<accession>A0A6G1DM23</accession>
<evidence type="ECO:0000313" key="2">
    <source>
        <dbReference type="Proteomes" id="UP000479710"/>
    </source>
</evidence>
<dbReference type="AlphaFoldDB" id="A0A6G1DM23"/>
<dbReference type="EMBL" id="SPHZ02000006">
    <property type="protein sequence ID" value="KAF0913144.1"/>
    <property type="molecule type" value="Genomic_DNA"/>
</dbReference>
<sequence>MEGGEELHIERGSLVDIKGNNPPTSYPVARAFYPAATPLHDVSAPFAPSPTGLLAGSGQEAARQPKPFPVVCPPPLILPIKLPAKRGEKLRQ</sequence>
<evidence type="ECO:0000313" key="1">
    <source>
        <dbReference type="EMBL" id="KAF0913144.1"/>
    </source>
</evidence>
<proteinExistence type="predicted"/>
<dbReference type="Proteomes" id="UP000479710">
    <property type="component" value="Unassembled WGS sequence"/>
</dbReference>
<keyword evidence="2" id="KW-1185">Reference proteome</keyword>
<reference evidence="1 2" key="1">
    <citation type="submission" date="2019-11" db="EMBL/GenBank/DDBJ databases">
        <title>Whole genome sequence of Oryza granulata.</title>
        <authorList>
            <person name="Li W."/>
        </authorList>
    </citation>
    <scope>NUCLEOTIDE SEQUENCE [LARGE SCALE GENOMIC DNA]</scope>
    <source>
        <strain evidence="2">cv. Menghai</strain>
        <tissue evidence="1">Leaf</tissue>
    </source>
</reference>